<sequence length="324" mass="36299">MMIDVMKTIASENVGGLAGAAQINYKRHKPTWEQRKWLVSLELRRSMQLEDSRNGISFKVVNAAVQDENSPFKRDESPKKQSPVICFHGSGNDTHSAAWATAVQHIAQSSTVLYYERRGIGHSKDNALSASVSPRRPQTPSQPIRDLVDLLQALHLRGPYVLLAHSYGGTIAREFLHRYPEKVAGMVLAETGQETPTKYDQEQYAKQALGSKPLSVIHANSLYSLQGAFSETTSSERLEMQAKWAAEDERLKKAQLQLSSNARYVRIPDCGHHVVRDRPGAVVAEVNWVLDNSNIDTARKTVYAPFWIWLRAYLNRATTMLTSA</sequence>
<dbReference type="InterPro" id="IPR029058">
    <property type="entry name" value="AB_hydrolase_fold"/>
</dbReference>
<evidence type="ECO:0000259" key="1">
    <source>
        <dbReference type="Pfam" id="PF00561"/>
    </source>
</evidence>
<dbReference type="SUPFAM" id="SSF53474">
    <property type="entry name" value="alpha/beta-Hydrolases"/>
    <property type="match status" value="1"/>
</dbReference>
<dbReference type="GO" id="GO:0016787">
    <property type="term" value="F:hydrolase activity"/>
    <property type="evidence" value="ECO:0007669"/>
    <property type="project" value="UniProtKB-KW"/>
</dbReference>
<keyword evidence="3" id="KW-1185">Reference proteome</keyword>
<dbReference type="InterPro" id="IPR050266">
    <property type="entry name" value="AB_hydrolase_sf"/>
</dbReference>
<dbReference type="GO" id="GO:0016020">
    <property type="term" value="C:membrane"/>
    <property type="evidence" value="ECO:0007669"/>
    <property type="project" value="TreeGrafter"/>
</dbReference>
<dbReference type="Pfam" id="PF00561">
    <property type="entry name" value="Abhydrolase_1"/>
    <property type="match status" value="1"/>
</dbReference>
<organism evidence="2 3">
    <name type="scientific">Coniella lustricola</name>
    <dbReference type="NCBI Taxonomy" id="2025994"/>
    <lineage>
        <taxon>Eukaryota</taxon>
        <taxon>Fungi</taxon>
        <taxon>Dikarya</taxon>
        <taxon>Ascomycota</taxon>
        <taxon>Pezizomycotina</taxon>
        <taxon>Sordariomycetes</taxon>
        <taxon>Sordariomycetidae</taxon>
        <taxon>Diaporthales</taxon>
        <taxon>Schizoparmaceae</taxon>
        <taxon>Coniella</taxon>
    </lineage>
</organism>
<accession>A0A2T2ZZD8</accession>
<name>A0A2T2ZZD8_9PEZI</name>
<dbReference type="Proteomes" id="UP000241462">
    <property type="component" value="Unassembled WGS sequence"/>
</dbReference>
<evidence type="ECO:0000313" key="2">
    <source>
        <dbReference type="EMBL" id="PSR80079.1"/>
    </source>
</evidence>
<gene>
    <name evidence="2" type="ORF">BD289DRAFT_455542</name>
</gene>
<dbReference type="Gene3D" id="3.40.50.1820">
    <property type="entry name" value="alpha/beta hydrolase"/>
    <property type="match status" value="1"/>
</dbReference>
<feature type="domain" description="AB hydrolase-1" evidence="1">
    <location>
        <begin position="83"/>
        <end position="204"/>
    </location>
</feature>
<dbReference type="PANTHER" id="PTHR43798">
    <property type="entry name" value="MONOACYLGLYCEROL LIPASE"/>
    <property type="match status" value="1"/>
</dbReference>
<dbReference type="InterPro" id="IPR000073">
    <property type="entry name" value="AB_hydrolase_1"/>
</dbReference>
<evidence type="ECO:0000313" key="3">
    <source>
        <dbReference type="Proteomes" id="UP000241462"/>
    </source>
</evidence>
<dbReference type="AlphaFoldDB" id="A0A2T2ZZD8"/>
<dbReference type="EMBL" id="KZ678544">
    <property type="protein sequence ID" value="PSR80079.1"/>
    <property type="molecule type" value="Genomic_DNA"/>
</dbReference>
<dbReference type="PANTHER" id="PTHR43798:SF33">
    <property type="entry name" value="HYDROLASE, PUTATIVE (AFU_ORTHOLOGUE AFUA_2G14860)-RELATED"/>
    <property type="match status" value="1"/>
</dbReference>
<reference evidence="2 3" key="1">
    <citation type="journal article" date="2018" name="Mycol. Prog.">
        <title>Coniella lustricola, a new species from submerged detritus.</title>
        <authorList>
            <person name="Raudabaugh D.B."/>
            <person name="Iturriaga T."/>
            <person name="Carver A."/>
            <person name="Mondo S."/>
            <person name="Pangilinan J."/>
            <person name="Lipzen A."/>
            <person name="He G."/>
            <person name="Amirebrahimi M."/>
            <person name="Grigoriev I.V."/>
            <person name="Miller A.N."/>
        </authorList>
    </citation>
    <scope>NUCLEOTIDE SEQUENCE [LARGE SCALE GENOMIC DNA]</scope>
    <source>
        <strain evidence="2 3">B22-T-1</strain>
    </source>
</reference>
<dbReference type="InParanoid" id="A0A2T2ZZD8"/>
<dbReference type="STRING" id="2025994.A0A2T2ZZD8"/>
<dbReference type="OrthoDB" id="294702at2759"/>
<keyword evidence="2" id="KW-0378">Hydrolase</keyword>
<proteinExistence type="predicted"/>
<protein>
    <submittedName>
        <fullName evidence="2">Alpha/Beta hydrolase protein</fullName>
    </submittedName>
</protein>